<dbReference type="GeneID" id="18874595"/>
<keyword evidence="8" id="KW-0238">DNA-binding</keyword>
<dbReference type="CDD" id="cd13304">
    <property type="entry name" value="PH2-like_Rtt106"/>
    <property type="match status" value="1"/>
</dbReference>
<keyword evidence="9" id="KW-0804">Transcription</keyword>
<dbReference type="InterPro" id="IPR050454">
    <property type="entry name" value="RTT106/SSRP1_HistChap/FACT"/>
</dbReference>
<dbReference type="EMBL" id="GL996505">
    <property type="protein sequence ID" value="EGW30257.1"/>
    <property type="molecule type" value="Genomic_DNA"/>
</dbReference>
<dbReference type="GO" id="GO:0005694">
    <property type="term" value="C:chromosome"/>
    <property type="evidence" value="ECO:0007669"/>
    <property type="project" value="UniProtKB-SubCell"/>
</dbReference>
<proteinExistence type="inferred from homology"/>
<keyword evidence="10" id="KW-0143">Chaperone</keyword>
<evidence type="ECO:0000256" key="3">
    <source>
        <dbReference type="ARBA" id="ARBA00006159"/>
    </source>
</evidence>
<accession>G3AUH1</accession>
<evidence type="ECO:0000256" key="2">
    <source>
        <dbReference type="ARBA" id="ARBA00004286"/>
    </source>
</evidence>
<dbReference type="InterPro" id="IPR011993">
    <property type="entry name" value="PH-like_dom_sf"/>
</dbReference>
<evidence type="ECO:0000259" key="13">
    <source>
        <dbReference type="SMART" id="SM01287"/>
    </source>
</evidence>
<dbReference type="InParanoid" id="G3AUH1"/>
<keyword evidence="11" id="KW-0539">Nucleus</keyword>
<evidence type="ECO:0000256" key="6">
    <source>
        <dbReference type="ARBA" id="ARBA00022454"/>
    </source>
</evidence>
<dbReference type="eggNOG" id="ENOG502R9PE">
    <property type="taxonomic scope" value="Eukaryota"/>
</dbReference>
<dbReference type="Proteomes" id="UP000000709">
    <property type="component" value="Unassembled WGS sequence"/>
</dbReference>
<feature type="compositionally biased region" description="Acidic residues" evidence="12">
    <location>
        <begin position="204"/>
        <end position="229"/>
    </location>
</feature>
<feature type="region of interest" description="Disordered" evidence="12">
    <location>
        <begin position="173"/>
        <end position="256"/>
    </location>
</feature>
<reference evidence="14 15" key="1">
    <citation type="journal article" date="2011" name="Proc. Natl. Acad. Sci. U.S.A.">
        <title>Comparative genomics of xylose-fermenting fungi for enhanced biofuel production.</title>
        <authorList>
            <person name="Wohlbach D.J."/>
            <person name="Kuo A."/>
            <person name="Sato T.K."/>
            <person name="Potts K.M."/>
            <person name="Salamov A.A."/>
            <person name="LaButti K.M."/>
            <person name="Sun H."/>
            <person name="Clum A."/>
            <person name="Pangilinan J.L."/>
            <person name="Lindquist E.A."/>
            <person name="Lucas S."/>
            <person name="Lapidus A."/>
            <person name="Jin M."/>
            <person name="Gunawan C."/>
            <person name="Balan V."/>
            <person name="Dale B.E."/>
            <person name="Jeffries T.W."/>
            <person name="Zinkel R."/>
            <person name="Barry K.W."/>
            <person name="Grigoriev I.V."/>
            <person name="Gasch A.P."/>
        </authorList>
    </citation>
    <scope>NUCLEOTIDE SEQUENCE [LARGE SCALE GENOMIC DNA]</scope>
    <source>
        <strain evidence="15">NRRL Y-27907 / 11-Y1</strain>
    </source>
</reference>
<protein>
    <recommendedName>
        <fullName evidence="4">Histone chaperone RTT106</fullName>
    </recommendedName>
    <alternativeName>
        <fullName evidence="5">Histone chaperone rtt106</fullName>
    </alternativeName>
</protein>
<keyword evidence="6" id="KW-0158">Chromosome</keyword>
<dbReference type="InterPro" id="IPR040770">
    <property type="entry name" value="Rtt106_PH"/>
</dbReference>
<feature type="domain" description="Histone chaperone RTT106/FACT complex subunit SPT16-like middle" evidence="13">
    <location>
        <begin position="77"/>
        <end position="170"/>
    </location>
</feature>
<gene>
    <name evidence="14" type="ORF">SPAPADRAFT_63102</name>
</gene>
<organism evidence="15">
    <name type="scientific">Spathaspora passalidarum (strain NRRL Y-27907 / 11-Y1)</name>
    <dbReference type="NCBI Taxonomy" id="619300"/>
    <lineage>
        <taxon>Eukaryota</taxon>
        <taxon>Fungi</taxon>
        <taxon>Dikarya</taxon>
        <taxon>Ascomycota</taxon>
        <taxon>Saccharomycotina</taxon>
        <taxon>Pichiomycetes</taxon>
        <taxon>Debaryomycetaceae</taxon>
        <taxon>Spathaspora</taxon>
    </lineage>
</organism>
<evidence type="ECO:0000313" key="14">
    <source>
        <dbReference type="EMBL" id="EGW30257.1"/>
    </source>
</evidence>
<dbReference type="RefSeq" id="XP_007377228.1">
    <property type="nucleotide sequence ID" value="XM_007377166.1"/>
</dbReference>
<sequence>MIKQGKLPADIESQFTFDKNALNLNPIQERIIDYFKRQFKLCGIDMINYLPCDFFNNKFTLNHDNAIALSVTNTPSLIMVECHKGAKDGVLLLNSSYLIFGFKKPILIFQISQIKQASYTNITRVTFSVMFIVVTERNEERTLEFSMIDQQFFQVIDDFIKLNNIKDDSYNEELKEKTDTKSDTAQAGDVATTTSTENNNVINVDDDDSEEDADFQDEDESEVDEEFDSDAGANSDNNEDEDEVFNKGKEEEEDLV</sequence>
<evidence type="ECO:0000256" key="11">
    <source>
        <dbReference type="ARBA" id="ARBA00023242"/>
    </source>
</evidence>
<keyword evidence="7" id="KW-0805">Transcription regulation</keyword>
<dbReference type="SUPFAM" id="SSF50729">
    <property type="entry name" value="PH domain-like"/>
    <property type="match status" value="1"/>
</dbReference>
<dbReference type="SMART" id="SM01287">
    <property type="entry name" value="Rtt106"/>
    <property type="match status" value="1"/>
</dbReference>
<evidence type="ECO:0000313" key="15">
    <source>
        <dbReference type="Proteomes" id="UP000000709"/>
    </source>
</evidence>
<dbReference type="PANTHER" id="PTHR45849:SF3">
    <property type="entry name" value="HISTONE CHAPERONE RTT106"/>
    <property type="match status" value="1"/>
</dbReference>
<dbReference type="AlphaFoldDB" id="G3AUH1"/>
<dbReference type="KEGG" id="spaa:SPAPADRAFT_63102"/>
<dbReference type="OrthoDB" id="75754at2759"/>
<dbReference type="Pfam" id="PF18469">
    <property type="entry name" value="PH_18"/>
    <property type="match status" value="1"/>
</dbReference>
<evidence type="ECO:0000256" key="7">
    <source>
        <dbReference type="ARBA" id="ARBA00023015"/>
    </source>
</evidence>
<dbReference type="Gene3D" id="2.30.29.30">
    <property type="entry name" value="Pleckstrin-homology domain (PH domain)/Phosphotyrosine-binding domain (PTB)"/>
    <property type="match status" value="1"/>
</dbReference>
<dbReference type="GO" id="GO:0005634">
    <property type="term" value="C:nucleus"/>
    <property type="evidence" value="ECO:0007669"/>
    <property type="project" value="UniProtKB-SubCell"/>
</dbReference>
<name>G3AUH1_SPAPN</name>
<dbReference type="Gene3D" id="2.30.29.120">
    <property type="match status" value="1"/>
</dbReference>
<dbReference type="InterPro" id="IPR013719">
    <property type="entry name" value="RTT106/SPT16-like_middle_dom"/>
</dbReference>
<dbReference type="GO" id="GO:0031491">
    <property type="term" value="F:nucleosome binding"/>
    <property type="evidence" value="ECO:0007669"/>
    <property type="project" value="TreeGrafter"/>
</dbReference>
<dbReference type="HOGENOM" id="CLU_1071781_0_0_1"/>
<evidence type="ECO:0000256" key="10">
    <source>
        <dbReference type="ARBA" id="ARBA00023186"/>
    </source>
</evidence>
<dbReference type="Pfam" id="PF08512">
    <property type="entry name" value="Rttp106-like_middle"/>
    <property type="match status" value="1"/>
</dbReference>
<feature type="compositionally biased region" description="Basic and acidic residues" evidence="12">
    <location>
        <begin position="173"/>
        <end position="182"/>
    </location>
</feature>
<comment type="subcellular location">
    <subcellularLocation>
        <location evidence="2">Chromosome</location>
    </subcellularLocation>
    <subcellularLocation>
        <location evidence="1">Nucleus</location>
    </subcellularLocation>
</comment>
<evidence type="ECO:0000256" key="4">
    <source>
        <dbReference type="ARBA" id="ARBA00017355"/>
    </source>
</evidence>
<evidence type="ECO:0000256" key="8">
    <source>
        <dbReference type="ARBA" id="ARBA00023125"/>
    </source>
</evidence>
<dbReference type="GO" id="GO:0003677">
    <property type="term" value="F:DNA binding"/>
    <property type="evidence" value="ECO:0007669"/>
    <property type="project" value="UniProtKB-KW"/>
</dbReference>
<dbReference type="GO" id="GO:0042393">
    <property type="term" value="F:histone binding"/>
    <property type="evidence" value="ECO:0007669"/>
    <property type="project" value="TreeGrafter"/>
</dbReference>
<feature type="compositionally biased region" description="Polar residues" evidence="12">
    <location>
        <begin position="191"/>
        <end position="202"/>
    </location>
</feature>
<evidence type="ECO:0000256" key="1">
    <source>
        <dbReference type="ARBA" id="ARBA00004123"/>
    </source>
</evidence>
<dbReference type="STRING" id="619300.G3AUH1"/>
<evidence type="ECO:0000256" key="5">
    <source>
        <dbReference type="ARBA" id="ARBA00018462"/>
    </source>
</evidence>
<comment type="similarity">
    <text evidence="3">Belongs to the RTT106 family.</text>
</comment>
<evidence type="ECO:0000256" key="12">
    <source>
        <dbReference type="SAM" id="MobiDB-lite"/>
    </source>
</evidence>
<dbReference type="PANTHER" id="PTHR45849">
    <property type="entry name" value="FACT COMPLEX SUBUNIT SSRP1"/>
    <property type="match status" value="1"/>
</dbReference>
<keyword evidence="15" id="KW-1185">Reference proteome</keyword>
<dbReference type="OMA" id="LIMVECH"/>
<evidence type="ECO:0000256" key="9">
    <source>
        <dbReference type="ARBA" id="ARBA00023163"/>
    </source>
</evidence>